<dbReference type="Pfam" id="PF01595">
    <property type="entry name" value="CNNM"/>
    <property type="match status" value="1"/>
</dbReference>
<feature type="domain" description="CNNM transmembrane" evidence="7">
    <location>
        <begin position="1"/>
        <end position="202"/>
    </location>
</feature>
<sequence length="439" mass="49815">MTIFINILLVFLLVFMNAFFVATEFAMVKVRKSRIETLVMDGAQNVKYTLKVVKDLNSYLSACQLGITLASLGLGWIGEPAVAAMLTPLFSLTNLPEAAVHSISFILGFSLITGFHIVLGELVPKSLAIINTEKIAMYTALPLVLFYNVTFPIMWAFNHSTNLVLKMFGVSLVDEHDVAHTDEEIKLLVEESYNHGLIDKTELTFIDNIFDFSEKTVKEIMIPRTDMECIYLEDSFEDIIAFTLDEQLTRYPVCRDSKDNVVGFVHIKDLYKQKIEGNSQKIEDVIREIKFVPESLSISELLKVFKKDKVQMAIIIDEYGGTSGLLTIEDILEEIVGEIQDEFDEEVNEIIKTEDGGYSVDGKVLIEDIVELLSIDIEEENIDTIGGWVYSQLSSYPQVNDKIIYENYEFIISECDSKRISKVKIKKLIEKSIEELDEK</sequence>
<evidence type="ECO:0000256" key="2">
    <source>
        <dbReference type="ARBA" id="ARBA00022475"/>
    </source>
</evidence>
<dbReference type="PROSITE" id="PS51846">
    <property type="entry name" value="CNNM"/>
    <property type="match status" value="1"/>
</dbReference>
<keyword evidence="9" id="KW-1185">Reference proteome</keyword>
<evidence type="ECO:0000256" key="1">
    <source>
        <dbReference type="ARBA" id="ARBA00004651"/>
    </source>
</evidence>
<feature type="transmembrane region" description="Helical" evidence="5">
    <location>
        <begin position="135"/>
        <end position="157"/>
    </location>
</feature>
<accession>A0ABS6BU96</accession>
<dbReference type="InterPro" id="IPR051676">
    <property type="entry name" value="UPF0053_domain"/>
</dbReference>
<evidence type="ECO:0000259" key="6">
    <source>
        <dbReference type="PROSITE" id="PS51371"/>
    </source>
</evidence>
<feature type="domain" description="CBS" evidence="6">
    <location>
        <begin position="285"/>
        <end position="342"/>
    </location>
</feature>
<evidence type="ECO:0000256" key="5">
    <source>
        <dbReference type="SAM" id="Phobius"/>
    </source>
</evidence>
<keyword evidence="3" id="KW-0129">CBS domain</keyword>
<comment type="subcellular location">
    <subcellularLocation>
        <location evidence="1">Cell membrane</location>
        <topology evidence="1">Multi-pass membrane protein</topology>
    </subcellularLocation>
</comment>
<feature type="transmembrane region" description="Helical" evidence="5">
    <location>
        <begin position="98"/>
        <end position="123"/>
    </location>
</feature>
<feature type="transmembrane region" description="Helical" evidence="5">
    <location>
        <begin position="56"/>
        <end position="78"/>
    </location>
</feature>
<dbReference type="EMBL" id="JAHLDV010000009">
    <property type="protein sequence ID" value="MBU3159417.1"/>
    <property type="molecule type" value="Genomic_DNA"/>
</dbReference>
<dbReference type="RefSeq" id="WP_216146938.1">
    <property type="nucleotide sequence ID" value="NZ_JAHLDV010000009.1"/>
</dbReference>
<dbReference type="PANTHER" id="PTHR43099:SF2">
    <property type="entry name" value="UPF0053 PROTEIN YRKA"/>
    <property type="match status" value="1"/>
</dbReference>
<name>A0ABS6BU96_9CLOT</name>
<dbReference type="PROSITE" id="PS51371">
    <property type="entry name" value="CBS"/>
    <property type="match status" value="2"/>
</dbReference>
<protein>
    <submittedName>
        <fullName evidence="8">Hemolysin family protein</fullName>
    </submittedName>
</protein>
<dbReference type="InterPro" id="IPR002550">
    <property type="entry name" value="CNNM"/>
</dbReference>
<dbReference type="InterPro" id="IPR044751">
    <property type="entry name" value="Ion_transp-like_CBS"/>
</dbReference>
<proteinExistence type="predicted"/>
<evidence type="ECO:0000256" key="4">
    <source>
        <dbReference type="PROSITE-ProRule" id="PRU01193"/>
    </source>
</evidence>
<keyword evidence="2" id="KW-1003">Cell membrane</keyword>
<evidence type="ECO:0000256" key="3">
    <source>
        <dbReference type="PROSITE-ProRule" id="PRU00703"/>
    </source>
</evidence>
<gene>
    <name evidence="8" type="ORF">KPL37_06570</name>
</gene>
<dbReference type="InterPro" id="IPR005170">
    <property type="entry name" value="Transptr-assoc_dom"/>
</dbReference>
<evidence type="ECO:0000313" key="9">
    <source>
        <dbReference type="Proteomes" id="UP000776252"/>
    </source>
</evidence>
<comment type="caution">
    <text evidence="8">The sequence shown here is derived from an EMBL/GenBank/DDBJ whole genome shotgun (WGS) entry which is preliminary data.</text>
</comment>
<dbReference type="Pfam" id="PF00571">
    <property type="entry name" value="CBS"/>
    <property type="match status" value="2"/>
</dbReference>
<dbReference type="SMART" id="SM01091">
    <property type="entry name" value="CorC_HlyC"/>
    <property type="match status" value="1"/>
</dbReference>
<dbReference type="CDD" id="cd04590">
    <property type="entry name" value="CBS_pair_CorC_HlyC_assoc"/>
    <property type="match status" value="1"/>
</dbReference>
<evidence type="ECO:0000259" key="7">
    <source>
        <dbReference type="PROSITE" id="PS51846"/>
    </source>
</evidence>
<dbReference type="Pfam" id="PF03471">
    <property type="entry name" value="CorC_HlyC"/>
    <property type="match status" value="1"/>
</dbReference>
<keyword evidence="4 5" id="KW-0812">Transmembrane</keyword>
<keyword evidence="4 5" id="KW-1133">Transmembrane helix</keyword>
<feature type="domain" description="CBS" evidence="6">
    <location>
        <begin position="221"/>
        <end position="280"/>
    </location>
</feature>
<dbReference type="Proteomes" id="UP000776252">
    <property type="component" value="Unassembled WGS sequence"/>
</dbReference>
<dbReference type="InterPro" id="IPR000644">
    <property type="entry name" value="CBS_dom"/>
</dbReference>
<reference evidence="8 9" key="1">
    <citation type="submission" date="2021-06" db="EMBL/GenBank/DDBJ databases">
        <title>Clostridia strains as spoilage organisms.</title>
        <authorList>
            <person name="Wambui J."/>
            <person name="Stephan R."/>
            <person name="Stevens M.J.A."/>
        </authorList>
    </citation>
    <scope>NUCLEOTIDE SEQUENCE [LARGE SCALE GENOMIC DNA]</scope>
    <source>
        <strain evidence="8 9">DSM 14204</strain>
    </source>
</reference>
<keyword evidence="4 5" id="KW-0472">Membrane</keyword>
<feature type="transmembrane region" description="Helical" evidence="5">
    <location>
        <begin position="6"/>
        <end position="28"/>
    </location>
</feature>
<evidence type="ECO:0000313" key="8">
    <source>
        <dbReference type="EMBL" id="MBU3159417.1"/>
    </source>
</evidence>
<organism evidence="8 9">
    <name type="scientific">Clostridium frigoris</name>
    <dbReference type="NCBI Taxonomy" id="205327"/>
    <lineage>
        <taxon>Bacteria</taxon>
        <taxon>Bacillati</taxon>
        <taxon>Bacillota</taxon>
        <taxon>Clostridia</taxon>
        <taxon>Eubacteriales</taxon>
        <taxon>Clostridiaceae</taxon>
        <taxon>Clostridium</taxon>
    </lineage>
</organism>
<dbReference type="PANTHER" id="PTHR43099">
    <property type="entry name" value="UPF0053 PROTEIN YRKA"/>
    <property type="match status" value="1"/>
</dbReference>